<feature type="transmembrane region" description="Helical" evidence="9">
    <location>
        <begin position="98"/>
        <end position="116"/>
    </location>
</feature>
<dbReference type="GO" id="GO:0000155">
    <property type="term" value="F:phosphorelay sensor kinase activity"/>
    <property type="evidence" value="ECO:0007669"/>
    <property type="project" value="InterPro"/>
</dbReference>
<feature type="domain" description="Histidine kinase" evidence="10">
    <location>
        <begin position="369"/>
        <end position="586"/>
    </location>
</feature>
<dbReference type="InterPro" id="IPR003594">
    <property type="entry name" value="HATPase_dom"/>
</dbReference>
<comment type="caution">
    <text evidence="11">The sequence shown here is derived from an EMBL/GenBank/DDBJ whole genome shotgun (WGS) entry which is preliminary data.</text>
</comment>
<dbReference type="SUPFAM" id="SSF55785">
    <property type="entry name" value="PYP-like sensor domain (PAS domain)"/>
    <property type="match status" value="1"/>
</dbReference>
<dbReference type="Pfam" id="PF16927">
    <property type="entry name" value="HisKA_7TM"/>
    <property type="match status" value="1"/>
</dbReference>
<dbReference type="InterPro" id="IPR005467">
    <property type="entry name" value="His_kinase_dom"/>
</dbReference>
<keyword evidence="5" id="KW-0547">Nucleotide-binding</keyword>
<organism evidence="11 12">
    <name type="scientific">Paenibacillus agri</name>
    <dbReference type="NCBI Taxonomy" id="2744309"/>
    <lineage>
        <taxon>Bacteria</taxon>
        <taxon>Bacillati</taxon>
        <taxon>Bacillota</taxon>
        <taxon>Bacilli</taxon>
        <taxon>Bacillales</taxon>
        <taxon>Paenibacillaceae</taxon>
        <taxon>Paenibacillus</taxon>
    </lineage>
</organism>
<dbReference type="PANTHER" id="PTHR43711:SF31">
    <property type="entry name" value="HISTIDINE KINASE"/>
    <property type="match status" value="1"/>
</dbReference>
<dbReference type="PROSITE" id="PS50109">
    <property type="entry name" value="HIS_KIN"/>
    <property type="match status" value="1"/>
</dbReference>
<keyword evidence="4" id="KW-0808">Transferase</keyword>
<evidence type="ECO:0000256" key="3">
    <source>
        <dbReference type="ARBA" id="ARBA00022553"/>
    </source>
</evidence>
<dbReference type="SMART" id="SM00387">
    <property type="entry name" value="HATPase_c"/>
    <property type="match status" value="1"/>
</dbReference>
<name>A0A850EP96_9BACL</name>
<dbReference type="InterPro" id="IPR004358">
    <property type="entry name" value="Sig_transdc_His_kin-like_C"/>
</dbReference>
<feature type="transmembrane region" description="Helical" evidence="9">
    <location>
        <begin position="65"/>
        <end position="86"/>
    </location>
</feature>
<dbReference type="Pfam" id="PF02518">
    <property type="entry name" value="HATPase_c"/>
    <property type="match status" value="1"/>
</dbReference>
<dbReference type="InterPro" id="IPR035965">
    <property type="entry name" value="PAS-like_dom_sf"/>
</dbReference>
<feature type="transmembrane region" description="Helical" evidence="9">
    <location>
        <begin position="6"/>
        <end position="24"/>
    </location>
</feature>
<evidence type="ECO:0000259" key="10">
    <source>
        <dbReference type="PROSITE" id="PS50109"/>
    </source>
</evidence>
<keyword evidence="3" id="KW-0597">Phosphoprotein</keyword>
<dbReference type="InterPro" id="IPR036097">
    <property type="entry name" value="HisK_dim/P_sf"/>
</dbReference>
<feature type="transmembrane region" description="Helical" evidence="9">
    <location>
        <begin position="36"/>
        <end position="53"/>
    </location>
</feature>
<keyword evidence="8" id="KW-0902">Two-component regulatory system</keyword>
<dbReference type="InterPro" id="IPR003661">
    <property type="entry name" value="HisK_dim/P_dom"/>
</dbReference>
<proteinExistence type="predicted"/>
<evidence type="ECO:0000256" key="8">
    <source>
        <dbReference type="ARBA" id="ARBA00023012"/>
    </source>
</evidence>
<gene>
    <name evidence="11" type="ORF">HPT30_21750</name>
</gene>
<dbReference type="RefSeq" id="WP_175373420.1">
    <property type="nucleotide sequence ID" value="NZ_JABWCS010000217.1"/>
</dbReference>
<keyword evidence="7" id="KW-0067">ATP-binding</keyword>
<dbReference type="Gene3D" id="3.30.565.10">
    <property type="entry name" value="Histidine kinase-like ATPase, C-terminal domain"/>
    <property type="match status" value="1"/>
</dbReference>
<dbReference type="Proteomes" id="UP000564806">
    <property type="component" value="Unassembled WGS sequence"/>
</dbReference>
<dbReference type="InterPro" id="IPR036890">
    <property type="entry name" value="HATPase_C_sf"/>
</dbReference>
<evidence type="ECO:0000256" key="5">
    <source>
        <dbReference type="ARBA" id="ARBA00022741"/>
    </source>
</evidence>
<dbReference type="InterPro" id="IPR031621">
    <property type="entry name" value="HisKA_7TM"/>
</dbReference>
<evidence type="ECO:0000256" key="4">
    <source>
        <dbReference type="ARBA" id="ARBA00022679"/>
    </source>
</evidence>
<dbReference type="GO" id="GO:0005524">
    <property type="term" value="F:ATP binding"/>
    <property type="evidence" value="ECO:0007669"/>
    <property type="project" value="UniProtKB-KW"/>
</dbReference>
<dbReference type="Pfam" id="PF08448">
    <property type="entry name" value="PAS_4"/>
    <property type="match status" value="1"/>
</dbReference>
<dbReference type="CDD" id="cd00082">
    <property type="entry name" value="HisKA"/>
    <property type="match status" value="1"/>
</dbReference>
<keyword evidence="9" id="KW-0812">Transmembrane</keyword>
<dbReference type="InterPro" id="IPR013656">
    <property type="entry name" value="PAS_4"/>
</dbReference>
<feature type="transmembrane region" description="Helical" evidence="9">
    <location>
        <begin position="146"/>
        <end position="167"/>
    </location>
</feature>
<keyword evidence="6" id="KW-0418">Kinase</keyword>
<dbReference type="SUPFAM" id="SSF47384">
    <property type="entry name" value="Homodimeric domain of signal transducing histidine kinase"/>
    <property type="match status" value="1"/>
</dbReference>
<evidence type="ECO:0000256" key="1">
    <source>
        <dbReference type="ARBA" id="ARBA00000085"/>
    </source>
</evidence>
<sequence>MKLNLYLSEILITATVCSLVLVYLSWRRRQLPIAKSYGLGVFAGAFYTFGYAFELVSDDLKDILFWLKFEYIGIPFAPTLWMIMVLQYTGRQAYIRRWTVAILMIVPVCTLAAVHTNDWHHLFYRSVSLDFSEGVPLIDLNHGPLFYLHVVYSFFFFFLGMGLLLHMCFIAPSRMKKQIIFMMIGSCGPFGFSLMYVTGILKTSIDVSPFGFLISGVFYLLGIYQFNMLRLSPLAHQKVFDSIQDAVIVFDLDHNISEYNRSASRMIEGLHNRNAIGQPAATLFSSYPILLNTILQEPLSENRVLSGDHGNDRVYQAQVLYIYDNRSRPTGKMLLLRDTTDAVRSEERLINNAKQLQELNTFKDELFSVVAHDIRDPLAILLNLMEILEEELPAGSGGHEEIVHEMGQQLRKTLTLAENLLGWFRKHQGGMILSPDTHDLFDAVQMSLHLLQIRSGGKGIVMVSEVPPDTWVYVDKEMLSLIVRNLLSNAVKFTDTGGSIKVRAEHSDGKMIVAISDTGVGVREDLAQTLLQSDYSTSTAGTAGEQGIGLGLAICREFVRLNGGEIWFDSDPAQGSTFYFTLPLPPGVSNIDSNIAVDLYERRAAE</sequence>
<dbReference type="EMBL" id="JABWCS010000217">
    <property type="protein sequence ID" value="NUU62978.1"/>
    <property type="molecule type" value="Genomic_DNA"/>
</dbReference>
<dbReference type="EC" id="2.7.13.3" evidence="2"/>
<evidence type="ECO:0000256" key="9">
    <source>
        <dbReference type="SAM" id="Phobius"/>
    </source>
</evidence>
<dbReference type="PANTHER" id="PTHR43711">
    <property type="entry name" value="TWO-COMPONENT HISTIDINE KINASE"/>
    <property type="match status" value="1"/>
</dbReference>
<accession>A0A850EP96</accession>
<evidence type="ECO:0000256" key="6">
    <source>
        <dbReference type="ARBA" id="ARBA00022777"/>
    </source>
</evidence>
<dbReference type="PRINTS" id="PR00344">
    <property type="entry name" value="BCTRLSENSOR"/>
</dbReference>
<dbReference type="Gene3D" id="1.10.287.130">
    <property type="match status" value="1"/>
</dbReference>
<comment type="catalytic activity">
    <reaction evidence="1">
        <text>ATP + protein L-histidine = ADP + protein N-phospho-L-histidine.</text>
        <dbReference type="EC" id="2.7.13.3"/>
    </reaction>
</comment>
<evidence type="ECO:0000313" key="11">
    <source>
        <dbReference type="EMBL" id="NUU62978.1"/>
    </source>
</evidence>
<evidence type="ECO:0000313" key="12">
    <source>
        <dbReference type="Proteomes" id="UP000564806"/>
    </source>
</evidence>
<reference evidence="11" key="1">
    <citation type="submission" date="2020-06" db="EMBL/GenBank/DDBJ databases">
        <title>Paenibacillus sp. nov., isolated from soil.</title>
        <authorList>
            <person name="Seo Y.L."/>
        </authorList>
    </citation>
    <scope>NUCLEOTIDE SEQUENCE [LARGE SCALE GENOMIC DNA]</scope>
    <source>
        <strain evidence="11">JW14</strain>
    </source>
</reference>
<feature type="transmembrane region" description="Helical" evidence="9">
    <location>
        <begin position="179"/>
        <end position="201"/>
    </location>
</feature>
<dbReference type="Gene3D" id="3.30.450.20">
    <property type="entry name" value="PAS domain"/>
    <property type="match status" value="1"/>
</dbReference>
<dbReference type="InterPro" id="IPR050736">
    <property type="entry name" value="Sensor_HK_Regulatory"/>
</dbReference>
<evidence type="ECO:0000256" key="7">
    <source>
        <dbReference type="ARBA" id="ARBA00022840"/>
    </source>
</evidence>
<keyword evidence="12" id="KW-1185">Reference proteome</keyword>
<feature type="transmembrane region" description="Helical" evidence="9">
    <location>
        <begin position="207"/>
        <end position="226"/>
    </location>
</feature>
<dbReference type="AlphaFoldDB" id="A0A850EP96"/>
<dbReference type="SUPFAM" id="SSF55874">
    <property type="entry name" value="ATPase domain of HSP90 chaperone/DNA topoisomerase II/histidine kinase"/>
    <property type="match status" value="1"/>
</dbReference>
<evidence type="ECO:0000256" key="2">
    <source>
        <dbReference type="ARBA" id="ARBA00012438"/>
    </source>
</evidence>
<protein>
    <recommendedName>
        <fullName evidence="2">histidine kinase</fullName>
        <ecNumber evidence="2">2.7.13.3</ecNumber>
    </recommendedName>
</protein>
<keyword evidence="9" id="KW-1133">Transmembrane helix</keyword>
<dbReference type="SMART" id="SM00388">
    <property type="entry name" value="HisKA"/>
    <property type="match status" value="1"/>
</dbReference>
<keyword evidence="9" id="KW-0472">Membrane</keyword>